<feature type="transmembrane region" description="Helical" evidence="1">
    <location>
        <begin position="88"/>
        <end position="108"/>
    </location>
</feature>
<keyword evidence="3" id="KW-1185">Reference proteome</keyword>
<dbReference type="RefSeq" id="WP_378154865.1">
    <property type="nucleotide sequence ID" value="NZ_JBHSEC010000019.1"/>
</dbReference>
<comment type="caution">
    <text evidence="2">The sequence shown here is derived from an EMBL/GenBank/DDBJ whole genome shotgun (WGS) entry which is preliminary data.</text>
</comment>
<evidence type="ECO:0000313" key="3">
    <source>
        <dbReference type="Proteomes" id="UP001595817"/>
    </source>
</evidence>
<proteinExistence type="predicted"/>
<evidence type="ECO:0000313" key="2">
    <source>
        <dbReference type="EMBL" id="MFC4410713.1"/>
    </source>
</evidence>
<accession>A0ABV8X5N6</accession>
<organism evidence="2 3">
    <name type="scientific">Chungangia koreensis</name>
    <dbReference type="NCBI Taxonomy" id="752657"/>
    <lineage>
        <taxon>Bacteria</taxon>
        <taxon>Bacillati</taxon>
        <taxon>Bacillota</taxon>
        <taxon>Bacilli</taxon>
        <taxon>Lactobacillales</taxon>
        <taxon>Chungangia</taxon>
    </lineage>
</organism>
<reference evidence="3" key="1">
    <citation type="journal article" date="2019" name="Int. J. Syst. Evol. Microbiol.">
        <title>The Global Catalogue of Microorganisms (GCM) 10K type strain sequencing project: providing services to taxonomists for standard genome sequencing and annotation.</title>
        <authorList>
            <consortium name="The Broad Institute Genomics Platform"/>
            <consortium name="The Broad Institute Genome Sequencing Center for Infectious Disease"/>
            <person name="Wu L."/>
            <person name="Ma J."/>
        </authorList>
    </citation>
    <scope>NUCLEOTIDE SEQUENCE [LARGE SCALE GENOMIC DNA]</scope>
    <source>
        <strain evidence="3">CCUG 59778</strain>
    </source>
</reference>
<gene>
    <name evidence="2" type="ORF">ACFOZY_09835</name>
</gene>
<feature type="transmembrane region" description="Helical" evidence="1">
    <location>
        <begin position="5"/>
        <end position="23"/>
    </location>
</feature>
<evidence type="ECO:0008006" key="4">
    <source>
        <dbReference type="Google" id="ProtNLM"/>
    </source>
</evidence>
<keyword evidence="1" id="KW-0472">Membrane</keyword>
<keyword evidence="1" id="KW-1133">Transmembrane helix</keyword>
<protein>
    <recommendedName>
        <fullName evidence="4">DUF3899 domain-containing protein</fullName>
    </recommendedName>
</protein>
<dbReference type="EMBL" id="JBHSEC010000019">
    <property type="protein sequence ID" value="MFC4410713.1"/>
    <property type="molecule type" value="Genomic_DNA"/>
</dbReference>
<name>A0ABV8X5N6_9LACT</name>
<dbReference type="Proteomes" id="UP001595817">
    <property type="component" value="Unassembled WGS sequence"/>
</dbReference>
<sequence>MKKQSVILCLGVIVFEAIVFFGVSTYFGWSYVDISALGGISLFGLVYLIKYNSYQVTNIDNAYERAWASTAEERLPFSFKLDPVRTGMLLYAAVSFVIAIIVYFPYFID</sequence>
<feature type="transmembrane region" description="Helical" evidence="1">
    <location>
        <begin position="29"/>
        <end position="49"/>
    </location>
</feature>
<keyword evidence="1" id="KW-0812">Transmembrane</keyword>
<evidence type="ECO:0000256" key="1">
    <source>
        <dbReference type="SAM" id="Phobius"/>
    </source>
</evidence>